<dbReference type="PANTHER" id="PTHR43135">
    <property type="entry name" value="ALPHA-D-RIBOSE 1-METHYLPHOSPHONATE 5-TRIPHOSPHATE DIPHOSPHATASE"/>
    <property type="match status" value="1"/>
</dbReference>
<dbReference type="Proteomes" id="UP000512167">
    <property type="component" value="Chromosome"/>
</dbReference>
<dbReference type="KEGG" id="tbk:HF295_00625"/>
<feature type="domain" description="Amidohydrolase-related" evidence="2">
    <location>
        <begin position="52"/>
        <end position="386"/>
    </location>
</feature>
<dbReference type="CDD" id="cd01309">
    <property type="entry name" value="Met_dep_hydrolase_C"/>
    <property type="match status" value="1"/>
</dbReference>
<dbReference type="SUPFAM" id="SSF51556">
    <property type="entry name" value="Metallo-dependent hydrolases"/>
    <property type="match status" value="1"/>
</dbReference>
<keyword evidence="1" id="KW-0175">Coiled coil</keyword>
<dbReference type="EMBL" id="CP051151">
    <property type="protein sequence ID" value="QLY39441.1"/>
    <property type="molecule type" value="Genomic_DNA"/>
</dbReference>
<dbReference type="Gene3D" id="3.20.20.140">
    <property type="entry name" value="Metal-dependent hydrolases"/>
    <property type="match status" value="1"/>
</dbReference>
<sequence length="389" mass="43262">MYLIKNANLLSMADINYEITDILIDGKEIKKIGKLNESDYPQAKVIDAKENYVTPGLVDPHCHIGLYEESIGFEGSDGNEMTSPVTPELRAIDAIKPQDVAFIEAREHGVTTVVTGPGSANCIGGTFTVIKTYGKTIDDMILVPEISMKMALGENPKRVYSSKSQTPATRMATTAVIRDALSKARDYKDKIDEYEQNRKANKEAKKPEFNMKWASLARVFDGLQVKIHAHQQDDIVTAIRIIEEFGLDGTIEHCTEGHLITDYLKEHNQQVIIGPTLGSKSKYELRNKTFESGRILKEAGIEFAIMTDHPVIHASSNLTQLGLFVREGLDELEAFKAVTINAAKITKIDHKVGSIEVGKDADIVIWNGHPLHYMTKTQMVMINGEIIHQ</sequence>
<dbReference type="InterPro" id="IPR051781">
    <property type="entry name" value="Metallo-dep_Hydrolase"/>
</dbReference>
<accession>A0A7L6N1I7</accession>
<evidence type="ECO:0000259" key="2">
    <source>
        <dbReference type="Pfam" id="PF01979"/>
    </source>
</evidence>
<name>A0A7L6N1I7_9MOLU</name>
<organism evidence="3 4">
    <name type="scientific">Hujiaoplasma nucleasis</name>
    <dbReference type="NCBI Taxonomy" id="2725268"/>
    <lineage>
        <taxon>Bacteria</taxon>
        <taxon>Bacillati</taxon>
        <taxon>Mycoplasmatota</taxon>
        <taxon>Mollicutes</taxon>
        <taxon>Candidatus Izemoplasmatales</taxon>
        <taxon>Hujiaoplasmataceae</taxon>
        <taxon>Hujiaoplasma</taxon>
    </lineage>
</organism>
<protein>
    <submittedName>
        <fullName evidence="3">Amidohydrolase</fullName>
    </submittedName>
</protein>
<dbReference type="InterPro" id="IPR032466">
    <property type="entry name" value="Metal_Hydrolase"/>
</dbReference>
<keyword evidence="3" id="KW-0378">Hydrolase</keyword>
<evidence type="ECO:0000313" key="4">
    <source>
        <dbReference type="Proteomes" id="UP000512167"/>
    </source>
</evidence>
<dbReference type="AlphaFoldDB" id="A0A7L6N1I7"/>
<dbReference type="PANTHER" id="PTHR43135:SF3">
    <property type="entry name" value="ALPHA-D-RIBOSE 1-METHYLPHOSPHONATE 5-TRIPHOSPHATE DIPHOSPHATASE"/>
    <property type="match status" value="1"/>
</dbReference>
<dbReference type="Pfam" id="PF01979">
    <property type="entry name" value="Amidohydro_1"/>
    <property type="match status" value="1"/>
</dbReference>
<proteinExistence type="predicted"/>
<evidence type="ECO:0000313" key="3">
    <source>
        <dbReference type="EMBL" id="QLY39441.1"/>
    </source>
</evidence>
<evidence type="ECO:0000256" key="1">
    <source>
        <dbReference type="SAM" id="Coils"/>
    </source>
</evidence>
<dbReference type="SUPFAM" id="SSF51338">
    <property type="entry name" value="Composite domain of metallo-dependent hydrolases"/>
    <property type="match status" value="1"/>
</dbReference>
<dbReference type="InterPro" id="IPR006680">
    <property type="entry name" value="Amidohydro-rel"/>
</dbReference>
<gene>
    <name evidence="3" type="ORF">HF295_00625</name>
</gene>
<dbReference type="Gene3D" id="2.30.40.10">
    <property type="entry name" value="Urease, subunit C, domain 1"/>
    <property type="match status" value="1"/>
</dbReference>
<keyword evidence="4" id="KW-1185">Reference proteome</keyword>
<dbReference type="GO" id="GO:0016810">
    <property type="term" value="F:hydrolase activity, acting on carbon-nitrogen (but not peptide) bonds"/>
    <property type="evidence" value="ECO:0007669"/>
    <property type="project" value="InterPro"/>
</dbReference>
<feature type="coiled-coil region" evidence="1">
    <location>
        <begin position="177"/>
        <end position="204"/>
    </location>
</feature>
<dbReference type="RefSeq" id="WP_312031909.1">
    <property type="nucleotide sequence ID" value="NZ_CP051151.1"/>
</dbReference>
<dbReference type="InterPro" id="IPR011059">
    <property type="entry name" value="Metal-dep_hydrolase_composite"/>
</dbReference>
<reference evidence="3 4" key="1">
    <citation type="submission" date="2020-04" db="EMBL/GenBank/DDBJ databases">
        <authorList>
            <person name="Zheng R.K."/>
            <person name="Sun C.M."/>
        </authorList>
    </citation>
    <scope>NUCLEOTIDE SEQUENCE [LARGE SCALE GENOMIC DNA]</scope>
    <source>
        <strain evidence="4">zrk29</strain>
    </source>
</reference>